<feature type="domain" description="PhoU" evidence="8">
    <location>
        <begin position="126"/>
        <end position="210"/>
    </location>
</feature>
<evidence type="ECO:0000256" key="6">
    <source>
        <dbReference type="ARBA" id="ARBA00022592"/>
    </source>
</evidence>
<name>A0A931LTH7_FIMGI</name>
<dbReference type="Pfam" id="PF01895">
    <property type="entry name" value="PhoU"/>
    <property type="match status" value="2"/>
</dbReference>
<comment type="similarity">
    <text evidence="2 7">Belongs to the PhoU family.</text>
</comment>
<dbReference type="NCBIfam" id="TIGR02135">
    <property type="entry name" value="phoU_full"/>
    <property type="match status" value="1"/>
</dbReference>
<dbReference type="InterPro" id="IPR028366">
    <property type="entry name" value="PhoU"/>
</dbReference>
<dbReference type="GO" id="GO:0030643">
    <property type="term" value="P:intracellular phosphate ion homeostasis"/>
    <property type="evidence" value="ECO:0007669"/>
    <property type="project" value="InterPro"/>
</dbReference>
<keyword evidence="5 7" id="KW-0963">Cytoplasm</keyword>
<dbReference type="EMBL" id="JACOSL010000013">
    <property type="protein sequence ID" value="MBI1755853.1"/>
    <property type="molecule type" value="Genomic_DNA"/>
</dbReference>
<proteinExistence type="inferred from homology"/>
<evidence type="ECO:0000259" key="8">
    <source>
        <dbReference type="Pfam" id="PF01895"/>
    </source>
</evidence>
<dbReference type="SUPFAM" id="SSF109755">
    <property type="entry name" value="PhoU-like"/>
    <property type="match status" value="1"/>
</dbReference>
<evidence type="ECO:0000256" key="4">
    <source>
        <dbReference type="ARBA" id="ARBA00022448"/>
    </source>
</evidence>
<dbReference type="GO" id="GO:0005737">
    <property type="term" value="C:cytoplasm"/>
    <property type="evidence" value="ECO:0007669"/>
    <property type="project" value="UniProtKB-SubCell"/>
</dbReference>
<comment type="function">
    <text evidence="7">Plays a role in the regulation of phosphate uptake.</text>
</comment>
<keyword evidence="6 7" id="KW-0592">Phosphate transport</keyword>
<evidence type="ECO:0000256" key="1">
    <source>
        <dbReference type="ARBA" id="ARBA00004496"/>
    </source>
</evidence>
<comment type="subcellular location">
    <subcellularLocation>
        <location evidence="1 7">Cytoplasm</location>
    </subcellularLocation>
</comment>
<evidence type="ECO:0000313" key="10">
    <source>
        <dbReference type="Proteomes" id="UP000727962"/>
    </source>
</evidence>
<organism evidence="9 10">
    <name type="scientific">Fimbriimonas ginsengisoli</name>
    <dbReference type="NCBI Taxonomy" id="1005039"/>
    <lineage>
        <taxon>Bacteria</taxon>
        <taxon>Bacillati</taxon>
        <taxon>Armatimonadota</taxon>
        <taxon>Fimbriimonadia</taxon>
        <taxon>Fimbriimonadales</taxon>
        <taxon>Fimbriimonadaceae</taxon>
        <taxon>Fimbriimonas</taxon>
    </lineage>
</organism>
<dbReference type="PANTHER" id="PTHR42930">
    <property type="entry name" value="PHOSPHATE-SPECIFIC TRANSPORT SYSTEM ACCESSORY PROTEIN PHOU"/>
    <property type="match status" value="1"/>
</dbReference>
<dbReference type="AlphaFoldDB" id="A0A931LTH7"/>
<comment type="subunit">
    <text evidence="3 7">Homodimer.</text>
</comment>
<dbReference type="InterPro" id="IPR038078">
    <property type="entry name" value="PhoU-like_sf"/>
</dbReference>
<evidence type="ECO:0000256" key="2">
    <source>
        <dbReference type="ARBA" id="ARBA00008107"/>
    </source>
</evidence>
<evidence type="ECO:0000256" key="3">
    <source>
        <dbReference type="ARBA" id="ARBA00011738"/>
    </source>
</evidence>
<evidence type="ECO:0000256" key="7">
    <source>
        <dbReference type="PIRNR" id="PIRNR003107"/>
    </source>
</evidence>
<dbReference type="GO" id="GO:0006817">
    <property type="term" value="P:phosphate ion transport"/>
    <property type="evidence" value="ECO:0007669"/>
    <property type="project" value="UniProtKB-KW"/>
</dbReference>
<dbReference type="GO" id="GO:0045936">
    <property type="term" value="P:negative regulation of phosphate metabolic process"/>
    <property type="evidence" value="ECO:0007669"/>
    <property type="project" value="InterPro"/>
</dbReference>
<dbReference type="PANTHER" id="PTHR42930:SF3">
    <property type="entry name" value="PHOSPHATE-SPECIFIC TRANSPORT SYSTEM ACCESSORY PROTEIN PHOU"/>
    <property type="match status" value="1"/>
</dbReference>
<accession>A0A931LTH7</accession>
<dbReference type="Gene3D" id="1.20.58.220">
    <property type="entry name" value="Phosphate transport system protein phou homolog 2, domain 2"/>
    <property type="match status" value="1"/>
</dbReference>
<dbReference type="PIRSF" id="PIRSF003107">
    <property type="entry name" value="PhoU"/>
    <property type="match status" value="1"/>
</dbReference>
<keyword evidence="4 7" id="KW-0813">Transport</keyword>
<dbReference type="FunFam" id="1.20.58.220:FF:000004">
    <property type="entry name" value="Phosphate-specific transport system accessory protein PhoU"/>
    <property type="match status" value="1"/>
</dbReference>
<sequence length="232" mass="25728">MENPGFARHAYAEEIQALGHDLLDMASRAESMVGLAVEALVRLDKAKAMEVIHRDDEIDEADIAIESRCLRLLALQQPIAGDFRLIGTALRMIVDIERIGDLAVDIAKISMKIEAEFGKTSVIDVPRIAGVARSMLRVAIEAFVKHDLGLVQRVIEQDDEVDALYRDLRGQLHANMRANPDLVVADSWLLLAIHHVERIADHAVNIAERVAFMVTGRLEQLSILHQSAEPHG</sequence>
<feature type="domain" description="PhoU" evidence="8">
    <location>
        <begin position="23"/>
        <end position="109"/>
    </location>
</feature>
<reference evidence="9" key="1">
    <citation type="submission" date="2020-07" db="EMBL/GenBank/DDBJ databases">
        <title>Huge and variable diversity of episymbiotic CPR bacteria and DPANN archaea in groundwater ecosystems.</title>
        <authorList>
            <person name="He C.Y."/>
            <person name="Keren R."/>
            <person name="Whittaker M."/>
            <person name="Farag I.F."/>
            <person name="Doudna J."/>
            <person name="Cate J.H.D."/>
            <person name="Banfield J.F."/>
        </authorList>
    </citation>
    <scope>NUCLEOTIDE SEQUENCE</scope>
    <source>
        <strain evidence="9">NC_groundwater_17_Pr7_B-0.1um_64_12</strain>
    </source>
</reference>
<comment type="caution">
    <text evidence="9">The sequence shown here is derived from an EMBL/GenBank/DDBJ whole genome shotgun (WGS) entry which is preliminary data.</text>
</comment>
<dbReference type="Proteomes" id="UP000727962">
    <property type="component" value="Unassembled WGS sequence"/>
</dbReference>
<evidence type="ECO:0000256" key="5">
    <source>
        <dbReference type="ARBA" id="ARBA00022490"/>
    </source>
</evidence>
<gene>
    <name evidence="9" type="primary">phoU</name>
    <name evidence="9" type="ORF">HYR64_01945</name>
</gene>
<evidence type="ECO:0000313" key="9">
    <source>
        <dbReference type="EMBL" id="MBI1755853.1"/>
    </source>
</evidence>
<protein>
    <recommendedName>
        <fullName evidence="7">Phosphate-specific transport system accessory protein PhoU</fullName>
    </recommendedName>
</protein>
<dbReference type="InterPro" id="IPR026022">
    <property type="entry name" value="PhoU_dom"/>
</dbReference>